<proteinExistence type="predicted"/>
<dbReference type="EMBL" id="FXTA01000001">
    <property type="protein sequence ID" value="SMO42390.1"/>
    <property type="molecule type" value="Genomic_DNA"/>
</dbReference>
<gene>
    <name evidence="1" type="ORF">GJU42_20125</name>
    <name evidence="2" type="ORF">SAMN06265349_101709</name>
</gene>
<dbReference type="RefSeq" id="WP_142449370.1">
    <property type="nucleotide sequence ID" value="NZ_FXTA01000001.1"/>
</dbReference>
<accession>A0A521B6U7</accession>
<sequence>MKIVLVLNTIIAQREKISNVIPEENEFYFLYDNKYKWSIKKILGDWDDEFIVDFFPDAKNEIIPDTIDQIASNRKWGIKVNYARYSTKEIGTKEAYETFKDLYDILFNVVYGIDDIFNDIIDI</sequence>
<evidence type="ECO:0000313" key="1">
    <source>
        <dbReference type="EMBL" id="MRX70289.1"/>
    </source>
</evidence>
<name>A0A521B6U7_9FLAO</name>
<dbReference type="OrthoDB" id="6992686at2"/>
<keyword evidence="4" id="KW-1185">Reference proteome</keyword>
<protein>
    <submittedName>
        <fullName evidence="2">Uncharacterized protein</fullName>
    </submittedName>
</protein>
<reference evidence="2 3" key="1">
    <citation type="submission" date="2017-05" db="EMBL/GenBank/DDBJ databases">
        <authorList>
            <person name="Varghese N."/>
            <person name="Submissions S."/>
        </authorList>
    </citation>
    <scope>NUCLEOTIDE SEQUENCE [LARGE SCALE GENOMIC DNA]</scope>
    <source>
        <strain evidence="2 3">DSM 19382</strain>
    </source>
</reference>
<evidence type="ECO:0000313" key="3">
    <source>
        <dbReference type="Proteomes" id="UP000317289"/>
    </source>
</evidence>
<organism evidence="2 3">
    <name type="scientific">Flavobacterium resistens</name>
    <dbReference type="NCBI Taxonomy" id="443612"/>
    <lineage>
        <taxon>Bacteria</taxon>
        <taxon>Pseudomonadati</taxon>
        <taxon>Bacteroidota</taxon>
        <taxon>Flavobacteriia</taxon>
        <taxon>Flavobacteriales</taxon>
        <taxon>Flavobacteriaceae</taxon>
        <taxon>Flavobacterium</taxon>
    </lineage>
</organism>
<dbReference type="AlphaFoldDB" id="A0A521B6U7"/>
<evidence type="ECO:0000313" key="4">
    <source>
        <dbReference type="Proteomes" id="UP000468990"/>
    </source>
</evidence>
<dbReference type="Proteomes" id="UP000468990">
    <property type="component" value="Unassembled WGS sequence"/>
</dbReference>
<evidence type="ECO:0000313" key="2">
    <source>
        <dbReference type="EMBL" id="SMO42390.1"/>
    </source>
</evidence>
<reference evidence="1 4" key="2">
    <citation type="submission" date="2019-11" db="EMBL/GenBank/DDBJ databases">
        <title>Flavobacterium resistens genome.</title>
        <authorList>
            <person name="Wilson V.M."/>
            <person name="Newman J.D."/>
        </authorList>
    </citation>
    <scope>NUCLEOTIDE SEQUENCE [LARGE SCALE GENOMIC DNA]</scope>
    <source>
        <strain evidence="1 4">DSM 19382</strain>
    </source>
</reference>
<dbReference type="Proteomes" id="UP000317289">
    <property type="component" value="Unassembled WGS sequence"/>
</dbReference>
<dbReference type="EMBL" id="WKKG01000012">
    <property type="protein sequence ID" value="MRX70289.1"/>
    <property type="molecule type" value="Genomic_DNA"/>
</dbReference>